<dbReference type="RefSeq" id="WP_345156906.1">
    <property type="nucleotide sequence ID" value="NZ_BAABHC010000003.1"/>
</dbReference>
<gene>
    <name evidence="2" type="ORF">GCM10023188_07630</name>
</gene>
<protein>
    <recommendedName>
        <fullName evidence="4">ABC-2 type transport system permease protein</fullName>
    </recommendedName>
</protein>
<keyword evidence="1" id="KW-0812">Transmembrane</keyword>
<keyword evidence="1" id="KW-1133">Transmembrane helix</keyword>
<organism evidence="2 3">
    <name type="scientific">Pontibacter saemangeumensis</name>
    <dbReference type="NCBI Taxonomy" id="1084525"/>
    <lineage>
        <taxon>Bacteria</taxon>
        <taxon>Pseudomonadati</taxon>
        <taxon>Bacteroidota</taxon>
        <taxon>Cytophagia</taxon>
        <taxon>Cytophagales</taxon>
        <taxon>Hymenobacteraceae</taxon>
        <taxon>Pontibacter</taxon>
    </lineage>
</organism>
<evidence type="ECO:0008006" key="4">
    <source>
        <dbReference type="Google" id="ProtNLM"/>
    </source>
</evidence>
<feature type="transmembrane region" description="Helical" evidence="1">
    <location>
        <begin position="142"/>
        <end position="161"/>
    </location>
</feature>
<feature type="transmembrane region" description="Helical" evidence="1">
    <location>
        <begin position="109"/>
        <end position="130"/>
    </location>
</feature>
<sequence>MNTELNLKRLGFFLRRQLYLNFSTMWIAITAVLGLLLIISALFAYFNRDADTLLGLRNLYLVVFMLGGYIFTSKVFDEMHAPQKSYMFLTLPVSAAEKLLAAWFISSPVYVVVFGLMMLVLSFFSSLLAGSVDALPFLFDRTFFTCIQVYIVTQALFLLGATAFRGNNFLKTLLAVIVAVLLIAAYSGGVGYLLFGQSNYRGGPSDEFKDTAEYIFTKVIPMLFWWLFAPFMLVVSYFKLKERQV</sequence>
<evidence type="ECO:0000256" key="1">
    <source>
        <dbReference type="SAM" id="Phobius"/>
    </source>
</evidence>
<dbReference type="EMBL" id="BAABHC010000003">
    <property type="protein sequence ID" value="GAA4426030.1"/>
    <property type="molecule type" value="Genomic_DNA"/>
</dbReference>
<comment type="caution">
    <text evidence="2">The sequence shown here is derived from an EMBL/GenBank/DDBJ whole genome shotgun (WGS) entry which is preliminary data.</text>
</comment>
<keyword evidence="3" id="KW-1185">Reference proteome</keyword>
<keyword evidence="1" id="KW-0472">Membrane</keyword>
<feature type="transmembrane region" description="Helical" evidence="1">
    <location>
        <begin position="215"/>
        <end position="238"/>
    </location>
</feature>
<proteinExistence type="predicted"/>
<feature type="transmembrane region" description="Helical" evidence="1">
    <location>
        <begin position="173"/>
        <end position="195"/>
    </location>
</feature>
<name>A0ABP8LAK4_9BACT</name>
<dbReference type="Proteomes" id="UP001500552">
    <property type="component" value="Unassembled WGS sequence"/>
</dbReference>
<feature type="transmembrane region" description="Helical" evidence="1">
    <location>
        <begin position="58"/>
        <end position="76"/>
    </location>
</feature>
<accession>A0ABP8LAK4</accession>
<evidence type="ECO:0000313" key="2">
    <source>
        <dbReference type="EMBL" id="GAA4426030.1"/>
    </source>
</evidence>
<evidence type="ECO:0000313" key="3">
    <source>
        <dbReference type="Proteomes" id="UP001500552"/>
    </source>
</evidence>
<reference evidence="3" key="1">
    <citation type="journal article" date="2019" name="Int. J. Syst. Evol. Microbiol.">
        <title>The Global Catalogue of Microorganisms (GCM) 10K type strain sequencing project: providing services to taxonomists for standard genome sequencing and annotation.</title>
        <authorList>
            <consortium name="The Broad Institute Genomics Platform"/>
            <consortium name="The Broad Institute Genome Sequencing Center for Infectious Disease"/>
            <person name="Wu L."/>
            <person name="Ma J."/>
        </authorList>
    </citation>
    <scope>NUCLEOTIDE SEQUENCE [LARGE SCALE GENOMIC DNA]</scope>
    <source>
        <strain evidence="3">JCM 17926</strain>
    </source>
</reference>
<feature type="transmembrane region" description="Helical" evidence="1">
    <location>
        <begin position="18"/>
        <end position="46"/>
    </location>
</feature>